<sequence>MFKKIIKIAMAFLGMVVGAGFASGQELLQYFVAFGKWGVVGAVITGIVMAISGDAILQLGSYYRAREHKSVLDEVTHPIVSWILDGILIFTLFCFGFVMIAGGGANLNQQFGLPIWVGAALMAVLVIAAGFLDVDKVTTLIGAITPLIVVLLVLGAGYAISQSDLTFSAAAQAASKITPAMPPWWLSAINYVGLALVLAISMALVMGGDQLNTRAAGLGGVAGGSLFGVLLVLSAVGLLSAIDKVGDADLPMLALMDAIHPTVGVIMAVVIYLMIFNTAIGIYYALAKRAEAVKPSWFRPALILSTLAGFVFSFLGFKSLISWLFPILGYLGVAMVAILVVSWLRSYGDITQEHERRERVRDLIQRKLHPRKRFQRKHRTELARTIEDSNVENADLSDQIHHEVATELVADSDVEEFTEQEAQPYLLDTEETVQTDETEETAQTDETQETAQANDSSDTALTDEAAQAVAHKD</sequence>
<keyword evidence="2" id="KW-0812">Transmembrane</keyword>
<feature type="transmembrane region" description="Helical" evidence="2">
    <location>
        <begin position="218"/>
        <end position="242"/>
    </location>
</feature>
<evidence type="ECO:0008006" key="5">
    <source>
        <dbReference type="Google" id="ProtNLM"/>
    </source>
</evidence>
<evidence type="ECO:0000256" key="2">
    <source>
        <dbReference type="SAM" id="Phobius"/>
    </source>
</evidence>
<dbReference type="InterPro" id="IPR038728">
    <property type="entry name" value="YkvI-like"/>
</dbReference>
<feature type="transmembrane region" description="Helical" evidence="2">
    <location>
        <begin position="139"/>
        <end position="160"/>
    </location>
</feature>
<feature type="transmembrane region" description="Helical" evidence="2">
    <location>
        <begin position="78"/>
        <end position="101"/>
    </location>
</feature>
<evidence type="ECO:0000313" key="4">
    <source>
        <dbReference type="Proteomes" id="UP001247542"/>
    </source>
</evidence>
<keyword evidence="2" id="KW-1133">Transmembrane helix</keyword>
<feature type="transmembrane region" description="Helical" evidence="2">
    <location>
        <begin position="184"/>
        <end position="206"/>
    </location>
</feature>
<feature type="transmembrane region" description="Helical" evidence="2">
    <location>
        <begin position="113"/>
        <end position="132"/>
    </location>
</feature>
<dbReference type="RefSeq" id="WP_313273370.1">
    <property type="nucleotide sequence ID" value="NZ_JASXSX010000001.1"/>
</dbReference>
<feature type="transmembrane region" description="Helical" evidence="2">
    <location>
        <begin position="297"/>
        <end position="317"/>
    </location>
</feature>
<comment type="caution">
    <text evidence="3">The sequence shown here is derived from an EMBL/GenBank/DDBJ whole genome shotgun (WGS) entry which is preliminary data.</text>
</comment>
<keyword evidence="2" id="KW-0472">Membrane</keyword>
<feature type="transmembrane region" description="Helical" evidence="2">
    <location>
        <begin position="262"/>
        <end position="285"/>
    </location>
</feature>
<evidence type="ECO:0000256" key="1">
    <source>
        <dbReference type="SAM" id="MobiDB-lite"/>
    </source>
</evidence>
<feature type="region of interest" description="Disordered" evidence="1">
    <location>
        <begin position="423"/>
        <end position="473"/>
    </location>
</feature>
<feature type="transmembrane region" description="Helical" evidence="2">
    <location>
        <begin position="323"/>
        <end position="344"/>
    </location>
</feature>
<gene>
    <name evidence="3" type="ORF">QS713_06115</name>
</gene>
<keyword evidence="4" id="KW-1185">Reference proteome</keyword>
<evidence type="ECO:0000313" key="3">
    <source>
        <dbReference type="EMBL" id="MDT3767637.1"/>
    </source>
</evidence>
<organism evidence="3 4">
    <name type="scientific">Gleimia hominis</name>
    <dbReference type="NCBI Taxonomy" id="595468"/>
    <lineage>
        <taxon>Bacteria</taxon>
        <taxon>Bacillati</taxon>
        <taxon>Actinomycetota</taxon>
        <taxon>Actinomycetes</taxon>
        <taxon>Actinomycetales</taxon>
        <taxon>Actinomycetaceae</taxon>
        <taxon>Gleimia</taxon>
    </lineage>
</organism>
<dbReference type="EMBL" id="JASXSX010000001">
    <property type="protein sequence ID" value="MDT3767637.1"/>
    <property type="molecule type" value="Genomic_DNA"/>
</dbReference>
<dbReference type="Proteomes" id="UP001247542">
    <property type="component" value="Unassembled WGS sequence"/>
</dbReference>
<proteinExistence type="predicted"/>
<accession>A0ABU3IB87</accession>
<dbReference type="PANTHER" id="PTHR37814:SF1">
    <property type="entry name" value="MEMBRANE PROTEIN"/>
    <property type="match status" value="1"/>
</dbReference>
<protein>
    <recommendedName>
        <fullName evidence="5">Membrane protein YkvI</fullName>
    </recommendedName>
</protein>
<feature type="transmembrane region" description="Helical" evidence="2">
    <location>
        <begin position="34"/>
        <end position="57"/>
    </location>
</feature>
<dbReference type="PANTHER" id="PTHR37814">
    <property type="entry name" value="CONSERVED MEMBRANE PROTEIN"/>
    <property type="match status" value="1"/>
</dbReference>
<feature type="compositionally biased region" description="Acidic residues" evidence="1">
    <location>
        <begin position="428"/>
        <end position="448"/>
    </location>
</feature>
<name>A0ABU3IB87_9ACTO</name>
<reference evidence="3 4" key="1">
    <citation type="submission" date="2023-06" db="EMBL/GenBank/DDBJ databases">
        <title>Draft genome sequence of Gleimia hominis type strain CCUG 57540T.</title>
        <authorList>
            <person name="Salva-Serra F."/>
            <person name="Cardew S."/>
            <person name="Jensie Markopoulos S."/>
            <person name="Ohlen M."/>
            <person name="Inganas E."/>
            <person name="Svensson-Stadler L."/>
            <person name="Moore E.R.B."/>
        </authorList>
    </citation>
    <scope>NUCLEOTIDE SEQUENCE [LARGE SCALE GENOMIC DNA]</scope>
    <source>
        <strain evidence="3 4">CCUG 57540</strain>
    </source>
</reference>